<keyword evidence="2" id="KW-1185">Reference proteome</keyword>
<evidence type="ECO:0000313" key="2">
    <source>
        <dbReference type="Proteomes" id="UP000187203"/>
    </source>
</evidence>
<proteinExistence type="predicted"/>
<dbReference type="OrthoDB" id="10499142at2759"/>
<organism evidence="1 2">
    <name type="scientific">Corchorus olitorius</name>
    <dbReference type="NCBI Taxonomy" id="93759"/>
    <lineage>
        <taxon>Eukaryota</taxon>
        <taxon>Viridiplantae</taxon>
        <taxon>Streptophyta</taxon>
        <taxon>Embryophyta</taxon>
        <taxon>Tracheophyta</taxon>
        <taxon>Spermatophyta</taxon>
        <taxon>Magnoliopsida</taxon>
        <taxon>eudicotyledons</taxon>
        <taxon>Gunneridae</taxon>
        <taxon>Pentapetalae</taxon>
        <taxon>rosids</taxon>
        <taxon>malvids</taxon>
        <taxon>Malvales</taxon>
        <taxon>Malvaceae</taxon>
        <taxon>Grewioideae</taxon>
        <taxon>Apeibeae</taxon>
        <taxon>Corchorus</taxon>
    </lineage>
</organism>
<name>A0A1R3GF73_9ROSI</name>
<comment type="caution">
    <text evidence="1">The sequence shown here is derived from an EMBL/GenBank/DDBJ whole genome shotgun (WGS) entry which is preliminary data.</text>
</comment>
<sequence length="62" mass="6712">MITGAADEHVNECVVCQRGSNSPDRDWDLCQGLYGIDGGGGYTGQVMRDRKDLWCNGFGALC</sequence>
<accession>A0A1R3GF73</accession>
<protein>
    <submittedName>
        <fullName evidence="1">Uncharacterized protein</fullName>
    </submittedName>
</protein>
<dbReference type="Proteomes" id="UP000187203">
    <property type="component" value="Unassembled WGS sequence"/>
</dbReference>
<dbReference type="AlphaFoldDB" id="A0A1R3GF73"/>
<reference evidence="2" key="1">
    <citation type="submission" date="2013-09" db="EMBL/GenBank/DDBJ databases">
        <title>Corchorus olitorius genome sequencing.</title>
        <authorList>
            <person name="Alam M."/>
            <person name="Haque M.S."/>
            <person name="Islam M.S."/>
            <person name="Emdad E.M."/>
            <person name="Islam M.M."/>
            <person name="Ahmed B."/>
            <person name="Halim A."/>
            <person name="Hossen Q.M.M."/>
            <person name="Hossain M.Z."/>
            <person name="Ahmed R."/>
            <person name="Khan M.M."/>
            <person name="Islam R."/>
            <person name="Rashid M.M."/>
            <person name="Khan S.A."/>
            <person name="Rahman M.S."/>
            <person name="Alam M."/>
            <person name="Yahiya A.S."/>
            <person name="Khan M.S."/>
            <person name="Azam M.S."/>
            <person name="Haque T."/>
            <person name="Lashkar M.Z.H."/>
            <person name="Akhand A.I."/>
            <person name="Morshed G."/>
            <person name="Roy S."/>
            <person name="Uddin K.S."/>
            <person name="Rabeya T."/>
            <person name="Hossain A.S."/>
            <person name="Chowdhury A."/>
            <person name="Snigdha A.R."/>
            <person name="Mortoza M.S."/>
            <person name="Matin S.A."/>
            <person name="Hoque S.M.E."/>
            <person name="Islam M.K."/>
            <person name="Roy D.K."/>
            <person name="Haider R."/>
            <person name="Moosa M.M."/>
            <person name="Elias S.M."/>
            <person name="Hasan A.M."/>
            <person name="Jahan S."/>
            <person name="Shafiuddin M."/>
            <person name="Mahmood N."/>
            <person name="Shommy N.S."/>
        </authorList>
    </citation>
    <scope>NUCLEOTIDE SEQUENCE [LARGE SCALE GENOMIC DNA]</scope>
    <source>
        <strain evidence="2">cv. O-4</strain>
    </source>
</reference>
<evidence type="ECO:0000313" key="1">
    <source>
        <dbReference type="EMBL" id="OMO56717.1"/>
    </source>
</evidence>
<dbReference type="EMBL" id="AWUE01022702">
    <property type="protein sequence ID" value="OMO56717.1"/>
    <property type="molecule type" value="Genomic_DNA"/>
</dbReference>
<gene>
    <name evidence="1" type="ORF">COLO4_35573</name>
</gene>